<name>A0ABP9A7U8_9FLAO</name>
<keyword evidence="3" id="KW-1185">Reference proteome</keyword>
<sequence length="72" mass="7709">MALMKVFSGSEILAQALQTKLEAAEISTVVKNNIQSGIIAGFGTAGQAVEVFIKKIDLLKANPIIEEFKMSI</sequence>
<gene>
    <name evidence="2" type="ORF">GCM10023230_28150</name>
</gene>
<protein>
    <submittedName>
        <fullName evidence="2">DUF2007 domain-containing protein</fullName>
    </submittedName>
</protein>
<comment type="caution">
    <text evidence="2">The sequence shown here is derived from an EMBL/GenBank/DDBJ whole genome shotgun (WGS) entry which is preliminary data.</text>
</comment>
<evidence type="ECO:0000313" key="3">
    <source>
        <dbReference type="Proteomes" id="UP001500141"/>
    </source>
</evidence>
<reference evidence="3" key="1">
    <citation type="journal article" date="2019" name="Int. J. Syst. Evol. Microbiol.">
        <title>The Global Catalogue of Microorganisms (GCM) 10K type strain sequencing project: providing services to taxonomists for standard genome sequencing and annotation.</title>
        <authorList>
            <consortium name="The Broad Institute Genomics Platform"/>
            <consortium name="The Broad Institute Genome Sequencing Center for Infectious Disease"/>
            <person name="Wu L."/>
            <person name="Ma J."/>
        </authorList>
    </citation>
    <scope>NUCLEOTIDE SEQUENCE [LARGE SCALE GENOMIC DNA]</scope>
    <source>
        <strain evidence="3">JCM 18198</strain>
    </source>
</reference>
<accession>A0ABP9A7U8</accession>
<dbReference type="Proteomes" id="UP001500141">
    <property type="component" value="Unassembled WGS sequence"/>
</dbReference>
<evidence type="ECO:0000259" key="1">
    <source>
        <dbReference type="Pfam" id="PF09413"/>
    </source>
</evidence>
<evidence type="ECO:0000313" key="2">
    <source>
        <dbReference type="EMBL" id="GAA4775573.1"/>
    </source>
</evidence>
<feature type="domain" description="DUF2007" evidence="1">
    <location>
        <begin position="7"/>
        <end position="69"/>
    </location>
</feature>
<dbReference type="Pfam" id="PF09413">
    <property type="entry name" value="DUF2007"/>
    <property type="match status" value="1"/>
</dbReference>
<organism evidence="2 3">
    <name type="scientific">Flavobacterium hankyongi</name>
    <dbReference type="NCBI Taxonomy" id="1176532"/>
    <lineage>
        <taxon>Bacteria</taxon>
        <taxon>Pseudomonadati</taxon>
        <taxon>Bacteroidota</taxon>
        <taxon>Flavobacteriia</taxon>
        <taxon>Flavobacteriales</taxon>
        <taxon>Flavobacteriaceae</taxon>
        <taxon>Flavobacterium</taxon>
    </lineage>
</organism>
<dbReference type="InterPro" id="IPR018551">
    <property type="entry name" value="DUF2007"/>
</dbReference>
<proteinExistence type="predicted"/>
<dbReference type="EMBL" id="BAABIP010000022">
    <property type="protein sequence ID" value="GAA4775573.1"/>
    <property type="molecule type" value="Genomic_DNA"/>
</dbReference>
<dbReference type="RefSeq" id="WP_264543225.1">
    <property type="nucleotide sequence ID" value="NZ_BAABIP010000022.1"/>
</dbReference>